<organism evidence="15 16">
    <name type="scientific">Eucalyptus globulus</name>
    <name type="common">Tasmanian blue gum</name>
    <dbReference type="NCBI Taxonomy" id="34317"/>
    <lineage>
        <taxon>Eukaryota</taxon>
        <taxon>Viridiplantae</taxon>
        <taxon>Streptophyta</taxon>
        <taxon>Embryophyta</taxon>
        <taxon>Tracheophyta</taxon>
        <taxon>Spermatophyta</taxon>
        <taxon>Magnoliopsida</taxon>
        <taxon>eudicotyledons</taxon>
        <taxon>Gunneridae</taxon>
        <taxon>Pentapetalae</taxon>
        <taxon>rosids</taxon>
        <taxon>malvids</taxon>
        <taxon>Myrtales</taxon>
        <taxon>Myrtaceae</taxon>
        <taxon>Myrtoideae</taxon>
        <taxon>Eucalypteae</taxon>
        <taxon>Eucalyptus</taxon>
    </lineage>
</organism>
<dbReference type="GO" id="GO:0051707">
    <property type="term" value="P:response to other organism"/>
    <property type="evidence" value="ECO:0007669"/>
    <property type="project" value="UniProtKB-ARBA"/>
</dbReference>
<protein>
    <recommendedName>
        <fullName evidence="8">mitogen-activated protein kinase kinase</fullName>
        <ecNumber evidence="8">2.7.12.2</ecNumber>
    </recommendedName>
</protein>
<dbReference type="InterPro" id="IPR053235">
    <property type="entry name" value="Ser_Thr_kinase"/>
</dbReference>
<dbReference type="PROSITE" id="PS50011">
    <property type="entry name" value="PROTEIN_KINASE_DOM"/>
    <property type="match status" value="1"/>
</dbReference>
<comment type="similarity">
    <text evidence="7">Belongs to the protein kinase superfamily. STE Ser/Thr protein kinase family. MAP kinase kinase subfamily.</text>
</comment>
<proteinExistence type="inferred from homology"/>
<dbReference type="SUPFAM" id="SSF56112">
    <property type="entry name" value="Protein kinase-like (PK-like)"/>
    <property type="match status" value="1"/>
</dbReference>
<keyword evidence="5" id="KW-0418">Kinase</keyword>
<evidence type="ECO:0000256" key="7">
    <source>
        <dbReference type="ARBA" id="ARBA00038035"/>
    </source>
</evidence>
<evidence type="ECO:0000256" key="5">
    <source>
        <dbReference type="ARBA" id="ARBA00022777"/>
    </source>
</evidence>
<evidence type="ECO:0000256" key="8">
    <source>
        <dbReference type="ARBA" id="ARBA00038999"/>
    </source>
</evidence>
<dbReference type="GO" id="GO:0004674">
    <property type="term" value="F:protein serine/threonine kinase activity"/>
    <property type="evidence" value="ECO:0007669"/>
    <property type="project" value="UniProtKB-KW"/>
</dbReference>
<evidence type="ECO:0000256" key="3">
    <source>
        <dbReference type="ARBA" id="ARBA00022679"/>
    </source>
</evidence>
<keyword evidence="6 12" id="KW-0067">ATP-binding</keyword>
<dbReference type="InterPro" id="IPR008271">
    <property type="entry name" value="Ser/Thr_kinase_AS"/>
</dbReference>
<dbReference type="Proteomes" id="UP001634007">
    <property type="component" value="Unassembled WGS sequence"/>
</dbReference>
<dbReference type="PROSITE" id="PS00108">
    <property type="entry name" value="PROTEIN_KINASE_ST"/>
    <property type="match status" value="1"/>
</dbReference>
<keyword evidence="4 12" id="KW-0547">Nucleotide-binding</keyword>
<accession>A0ABD3KCP2</accession>
<evidence type="ECO:0000259" key="14">
    <source>
        <dbReference type="PROSITE" id="PS50011"/>
    </source>
</evidence>
<sequence>MTLVRERRRQQALKLSLPPQIPAADLWQPAKLPALSFAIQPQSPDVESFSKLEKLAVLGHGNGATIYKVWHCQTASIYALKVLRVDQHTTDVWQQAGQEAEILKRVDSPLIVKCHAVLNSGCIDSDNAGELYFLMEYMEGGSLQDILCIHRKLPEEAISRVARRVLEGLCYLHSTKIVHRDIKPSNLLINSKGELKIADFGVSQVVASTCDPHVSYLGTCAYMSPERFDPERWDGDKEGGFAGDVWSLGIVLLECHVGHFPLISPGETPDWATLMCAICFSDRLEIPETASPEFKSFVSRCLEKDWRARGTVDELLRHPFVNKSSGTKGWFG</sequence>
<dbReference type="Pfam" id="PF00069">
    <property type="entry name" value="Pkinase"/>
    <property type="match status" value="1"/>
</dbReference>
<dbReference type="EMBL" id="JBJKBG010000005">
    <property type="protein sequence ID" value="KAL3737776.1"/>
    <property type="molecule type" value="Genomic_DNA"/>
</dbReference>
<evidence type="ECO:0000256" key="12">
    <source>
        <dbReference type="PROSITE-ProRule" id="PRU10141"/>
    </source>
</evidence>
<dbReference type="Gene3D" id="3.30.200.20">
    <property type="entry name" value="Phosphorylase Kinase, domain 1"/>
    <property type="match status" value="1"/>
</dbReference>
<dbReference type="GO" id="GO:0004708">
    <property type="term" value="F:MAP kinase kinase activity"/>
    <property type="evidence" value="ECO:0007669"/>
    <property type="project" value="UniProtKB-EC"/>
</dbReference>
<keyword evidence="3" id="KW-0808">Transferase</keyword>
<dbReference type="EC" id="2.7.12.2" evidence="8"/>
<dbReference type="InterPro" id="IPR000719">
    <property type="entry name" value="Prot_kinase_dom"/>
</dbReference>
<comment type="catalytic activity">
    <reaction evidence="9">
        <text>L-seryl-[protein] + ATP = O-phospho-L-seryl-[protein] + ADP + H(+)</text>
        <dbReference type="Rhea" id="RHEA:17989"/>
        <dbReference type="Rhea" id="RHEA-COMP:9863"/>
        <dbReference type="Rhea" id="RHEA-COMP:11604"/>
        <dbReference type="ChEBI" id="CHEBI:15378"/>
        <dbReference type="ChEBI" id="CHEBI:29999"/>
        <dbReference type="ChEBI" id="CHEBI:30616"/>
        <dbReference type="ChEBI" id="CHEBI:83421"/>
        <dbReference type="ChEBI" id="CHEBI:456216"/>
        <dbReference type="EC" id="2.7.12.2"/>
    </reaction>
</comment>
<dbReference type="Gene3D" id="1.10.510.10">
    <property type="entry name" value="Transferase(Phosphotransferase) domain 1"/>
    <property type="match status" value="1"/>
</dbReference>
<keyword evidence="2" id="KW-0597">Phosphoprotein</keyword>
<keyword evidence="1 13" id="KW-0723">Serine/threonine-protein kinase</keyword>
<dbReference type="CDD" id="cd06623">
    <property type="entry name" value="PKc_MAPKK_plant_like"/>
    <property type="match status" value="1"/>
</dbReference>
<evidence type="ECO:0000256" key="10">
    <source>
        <dbReference type="ARBA" id="ARBA00049299"/>
    </source>
</evidence>
<dbReference type="GO" id="GO:0005524">
    <property type="term" value="F:ATP binding"/>
    <property type="evidence" value="ECO:0007669"/>
    <property type="project" value="UniProtKB-UniRule"/>
</dbReference>
<dbReference type="PANTHER" id="PTHR24361">
    <property type="entry name" value="MITOGEN-ACTIVATED KINASE KINASE KINASE"/>
    <property type="match status" value="1"/>
</dbReference>
<dbReference type="SMART" id="SM00220">
    <property type="entry name" value="S_TKc"/>
    <property type="match status" value="1"/>
</dbReference>
<evidence type="ECO:0000313" key="16">
    <source>
        <dbReference type="Proteomes" id="UP001634007"/>
    </source>
</evidence>
<comment type="catalytic activity">
    <reaction evidence="11">
        <text>L-tyrosyl-[protein] + ATP = O-phospho-L-tyrosyl-[protein] + ADP + H(+)</text>
        <dbReference type="Rhea" id="RHEA:10596"/>
        <dbReference type="Rhea" id="RHEA-COMP:10136"/>
        <dbReference type="Rhea" id="RHEA-COMP:20101"/>
        <dbReference type="ChEBI" id="CHEBI:15378"/>
        <dbReference type="ChEBI" id="CHEBI:30616"/>
        <dbReference type="ChEBI" id="CHEBI:46858"/>
        <dbReference type="ChEBI" id="CHEBI:61978"/>
        <dbReference type="ChEBI" id="CHEBI:456216"/>
        <dbReference type="EC" id="2.7.12.2"/>
    </reaction>
</comment>
<evidence type="ECO:0000256" key="13">
    <source>
        <dbReference type="RuleBase" id="RU000304"/>
    </source>
</evidence>
<evidence type="ECO:0000256" key="11">
    <source>
        <dbReference type="ARBA" id="ARBA00051693"/>
    </source>
</evidence>
<comment type="catalytic activity">
    <reaction evidence="10">
        <text>L-threonyl-[protein] + ATP = O-phospho-L-threonyl-[protein] + ADP + H(+)</text>
        <dbReference type="Rhea" id="RHEA:46608"/>
        <dbReference type="Rhea" id="RHEA-COMP:11060"/>
        <dbReference type="Rhea" id="RHEA-COMP:11605"/>
        <dbReference type="ChEBI" id="CHEBI:15378"/>
        <dbReference type="ChEBI" id="CHEBI:30013"/>
        <dbReference type="ChEBI" id="CHEBI:30616"/>
        <dbReference type="ChEBI" id="CHEBI:61977"/>
        <dbReference type="ChEBI" id="CHEBI:456216"/>
        <dbReference type="EC" id="2.7.12.2"/>
    </reaction>
</comment>
<dbReference type="GO" id="GO:0006950">
    <property type="term" value="P:response to stress"/>
    <property type="evidence" value="ECO:0007669"/>
    <property type="project" value="UniProtKB-ARBA"/>
</dbReference>
<evidence type="ECO:0000256" key="4">
    <source>
        <dbReference type="ARBA" id="ARBA00022741"/>
    </source>
</evidence>
<name>A0ABD3KCP2_EUCGL</name>
<evidence type="ECO:0000256" key="2">
    <source>
        <dbReference type="ARBA" id="ARBA00022553"/>
    </source>
</evidence>
<comment type="caution">
    <text evidence="15">The sequence shown here is derived from an EMBL/GenBank/DDBJ whole genome shotgun (WGS) entry which is preliminary data.</text>
</comment>
<dbReference type="FunFam" id="1.10.510.10:FF:000350">
    <property type="entry name" value="Mitogen-activated protein kinase 2"/>
    <property type="match status" value="1"/>
</dbReference>
<gene>
    <name evidence="15" type="ORF">ACJRO7_019319</name>
</gene>
<evidence type="ECO:0000313" key="15">
    <source>
        <dbReference type="EMBL" id="KAL3737776.1"/>
    </source>
</evidence>
<dbReference type="InterPro" id="IPR017441">
    <property type="entry name" value="Protein_kinase_ATP_BS"/>
</dbReference>
<feature type="binding site" evidence="12">
    <location>
        <position position="81"/>
    </location>
    <ligand>
        <name>ATP</name>
        <dbReference type="ChEBI" id="CHEBI:30616"/>
    </ligand>
</feature>
<dbReference type="PROSITE" id="PS00107">
    <property type="entry name" value="PROTEIN_KINASE_ATP"/>
    <property type="match status" value="1"/>
</dbReference>
<evidence type="ECO:0000256" key="6">
    <source>
        <dbReference type="ARBA" id="ARBA00022840"/>
    </source>
</evidence>
<dbReference type="PANTHER" id="PTHR24361:SF747">
    <property type="entry name" value="MITOGEN-ACTIVATED PROTEIN KINASE KINASE 10"/>
    <property type="match status" value="1"/>
</dbReference>
<keyword evidence="16" id="KW-1185">Reference proteome</keyword>
<reference evidence="15 16" key="1">
    <citation type="submission" date="2024-11" db="EMBL/GenBank/DDBJ databases">
        <title>Chromosome-level genome assembly of Eucalyptus globulus Labill. provides insights into its genome evolution.</title>
        <authorList>
            <person name="Li X."/>
        </authorList>
    </citation>
    <scope>NUCLEOTIDE SEQUENCE [LARGE SCALE GENOMIC DNA]</scope>
    <source>
        <strain evidence="15">CL2024</strain>
        <tissue evidence="15">Fresh tender leaves</tissue>
    </source>
</reference>
<evidence type="ECO:0000256" key="1">
    <source>
        <dbReference type="ARBA" id="ARBA00022527"/>
    </source>
</evidence>
<evidence type="ECO:0000256" key="9">
    <source>
        <dbReference type="ARBA" id="ARBA00049014"/>
    </source>
</evidence>
<feature type="domain" description="Protein kinase" evidence="14">
    <location>
        <begin position="52"/>
        <end position="321"/>
    </location>
</feature>
<dbReference type="AlphaFoldDB" id="A0ABD3KCP2"/>
<dbReference type="InterPro" id="IPR011009">
    <property type="entry name" value="Kinase-like_dom_sf"/>
</dbReference>